<reference evidence="1" key="2">
    <citation type="submission" date="2024-10" db="UniProtKB">
        <authorList>
            <consortium name="EnsemblProtists"/>
        </authorList>
    </citation>
    <scope>IDENTIFICATION</scope>
</reference>
<dbReference type="GeneID" id="17272273"/>
<name>A0A0D3JT91_EMIH1</name>
<dbReference type="Proteomes" id="UP000013827">
    <property type="component" value="Unassembled WGS sequence"/>
</dbReference>
<keyword evidence="2" id="KW-1185">Reference proteome</keyword>
<evidence type="ECO:0000313" key="1">
    <source>
        <dbReference type="EnsemblProtists" id="EOD26726"/>
    </source>
</evidence>
<protein>
    <submittedName>
        <fullName evidence="1">Uncharacterized protein</fullName>
    </submittedName>
</protein>
<proteinExistence type="predicted"/>
<dbReference type="AlphaFoldDB" id="A0A0D3JT91"/>
<dbReference type="Gene3D" id="1.25.40.1010">
    <property type="match status" value="1"/>
</dbReference>
<dbReference type="EnsemblProtists" id="EOD26726">
    <property type="protein sequence ID" value="EOD26726"/>
    <property type="gene ID" value="EMIHUDRAFT_460738"/>
</dbReference>
<sequence length="126" mass="12659">MRTLLLHAPAELRVQVLACQLAMARSKPLLALRALRKALIGGRGKGGGRESDVSLTFPSALSLGAADAQASLAVCKEALALLEPGGALADAAAAAAFRQKAVARFPHAPAFGGGSGDEPPPPPSGE</sequence>
<dbReference type="KEGG" id="ehx:EMIHUDRAFT_460738"/>
<evidence type="ECO:0000313" key="2">
    <source>
        <dbReference type="Proteomes" id="UP000013827"/>
    </source>
</evidence>
<dbReference type="RefSeq" id="XP_005779155.1">
    <property type="nucleotide sequence ID" value="XM_005779098.1"/>
</dbReference>
<accession>A0A0D3JT91</accession>
<organism evidence="1 2">
    <name type="scientific">Emiliania huxleyi (strain CCMP1516)</name>
    <dbReference type="NCBI Taxonomy" id="280463"/>
    <lineage>
        <taxon>Eukaryota</taxon>
        <taxon>Haptista</taxon>
        <taxon>Haptophyta</taxon>
        <taxon>Prymnesiophyceae</taxon>
        <taxon>Isochrysidales</taxon>
        <taxon>Noelaerhabdaceae</taxon>
        <taxon>Emiliania</taxon>
    </lineage>
</organism>
<dbReference type="PaxDb" id="2903-EOD26726"/>
<reference evidence="2" key="1">
    <citation type="journal article" date="2013" name="Nature">
        <title>Pan genome of the phytoplankton Emiliania underpins its global distribution.</title>
        <authorList>
            <person name="Read B.A."/>
            <person name="Kegel J."/>
            <person name="Klute M.J."/>
            <person name="Kuo A."/>
            <person name="Lefebvre S.C."/>
            <person name="Maumus F."/>
            <person name="Mayer C."/>
            <person name="Miller J."/>
            <person name="Monier A."/>
            <person name="Salamov A."/>
            <person name="Young J."/>
            <person name="Aguilar M."/>
            <person name="Claverie J.M."/>
            <person name="Frickenhaus S."/>
            <person name="Gonzalez K."/>
            <person name="Herman E.K."/>
            <person name="Lin Y.C."/>
            <person name="Napier J."/>
            <person name="Ogata H."/>
            <person name="Sarno A.F."/>
            <person name="Shmutz J."/>
            <person name="Schroeder D."/>
            <person name="de Vargas C."/>
            <person name="Verret F."/>
            <person name="von Dassow P."/>
            <person name="Valentin K."/>
            <person name="Van de Peer Y."/>
            <person name="Wheeler G."/>
            <person name="Dacks J.B."/>
            <person name="Delwiche C.F."/>
            <person name="Dyhrman S.T."/>
            <person name="Glockner G."/>
            <person name="John U."/>
            <person name="Richards T."/>
            <person name="Worden A.Z."/>
            <person name="Zhang X."/>
            <person name="Grigoriev I.V."/>
            <person name="Allen A.E."/>
            <person name="Bidle K."/>
            <person name="Borodovsky M."/>
            <person name="Bowler C."/>
            <person name="Brownlee C."/>
            <person name="Cock J.M."/>
            <person name="Elias M."/>
            <person name="Gladyshev V.N."/>
            <person name="Groth M."/>
            <person name="Guda C."/>
            <person name="Hadaegh A."/>
            <person name="Iglesias-Rodriguez M.D."/>
            <person name="Jenkins J."/>
            <person name="Jones B.M."/>
            <person name="Lawson T."/>
            <person name="Leese F."/>
            <person name="Lindquist E."/>
            <person name="Lobanov A."/>
            <person name="Lomsadze A."/>
            <person name="Malik S.B."/>
            <person name="Marsh M.E."/>
            <person name="Mackinder L."/>
            <person name="Mock T."/>
            <person name="Mueller-Roeber B."/>
            <person name="Pagarete A."/>
            <person name="Parker M."/>
            <person name="Probert I."/>
            <person name="Quesneville H."/>
            <person name="Raines C."/>
            <person name="Rensing S.A."/>
            <person name="Riano-Pachon D.M."/>
            <person name="Richier S."/>
            <person name="Rokitta S."/>
            <person name="Shiraiwa Y."/>
            <person name="Soanes D.M."/>
            <person name="van der Giezen M."/>
            <person name="Wahlund T.M."/>
            <person name="Williams B."/>
            <person name="Wilson W."/>
            <person name="Wolfe G."/>
            <person name="Wurch L.L."/>
        </authorList>
    </citation>
    <scope>NUCLEOTIDE SEQUENCE</scope>
</reference>
<dbReference type="HOGENOM" id="CLU_1985757_0_0_1"/>